<sequence>MNKSLLILGLLFSPALWAFQCPVDVQNELHIKKSQIEIHTSADEQVILDEENQLSIAGKKLTLTADQQAALASYREQIQALLPELQQLARNKLAVVDELLDDMALSLNTPQAFNNVKQTIHSLVGSIEARYYQNEEWIFPAHSFSSMHQEWEKEFEQAKGFVSQEFFTGAFTALSQKMQQEGGINLTELADQMTKLKVQLEQRLQGYAQDAEQEARSLCLLFDQIKQQEQALHQKIPQLQNFPVLLK</sequence>
<keyword evidence="1" id="KW-0175">Coiled coil</keyword>
<dbReference type="STRING" id="1123491.SAMN02745782_01127"/>
<dbReference type="InterPro" id="IPR021307">
    <property type="entry name" value="DUF2884"/>
</dbReference>
<evidence type="ECO:0000256" key="1">
    <source>
        <dbReference type="SAM" id="Coils"/>
    </source>
</evidence>
<proteinExistence type="predicted"/>
<name>A0A1T4MSE7_VIBCI</name>
<dbReference type="Pfam" id="PF11101">
    <property type="entry name" value="DUF2884"/>
    <property type="match status" value="1"/>
</dbReference>
<dbReference type="RefSeq" id="WP_078925510.1">
    <property type="nucleotide sequence ID" value="NZ_FUXB01000004.1"/>
</dbReference>
<evidence type="ECO:0008006" key="5">
    <source>
        <dbReference type="Google" id="ProtNLM"/>
    </source>
</evidence>
<evidence type="ECO:0000256" key="2">
    <source>
        <dbReference type="SAM" id="SignalP"/>
    </source>
</evidence>
<feature type="coiled-coil region" evidence="1">
    <location>
        <begin position="190"/>
        <end position="228"/>
    </location>
</feature>
<dbReference type="Proteomes" id="UP000190834">
    <property type="component" value="Unassembled WGS sequence"/>
</dbReference>
<accession>A0A1T4MSE7</accession>
<dbReference type="GeneID" id="70582907"/>
<organism evidence="3 4">
    <name type="scientific">Vibrio cincinnatiensis DSM 19608</name>
    <dbReference type="NCBI Taxonomy" id="1123491"/>
    <lineage>
        <taxon>Bacteria</taxon>
        <taxon>Pseudomonadati</taxon>
        <taxon>Pseudomonadota</taxon>
        <taxon>Gammaproteobacteria</taxon>
        <taxon>Vibrionales</taxon>
        <taxon>Vibrionaceae</taxon>
        <taxon>Vibrio</taxon>
    </lineage>
</organism>
<dbReference type="AlphaFoldDB" id="A0A1T4MSE7"/>
<dbReference type="OrthoDB" id="5904592at2"/>
<evidence type="ECO:0000313" key="4">
    <source>
        <dbReference type="Proteomes" id="UP000190834"/>
    </source>
</evidence>
<reference evidence="4" key="1">
    <citation type="submission" date="2017-02" db="EMBL/GenBank/DDBJ databases">
        <authorList>
            <person name="Varghese N."/>
            <person name="Submissions S."/>
        </authorList>
    </citation>
    <scope>NUCLEOTIDE SEQUENCE [LARGE SCALE GENOMIC DNA]</scope>
    <source>
        <strain evidence="4">DSM 19608</strain>
    </source>
</reference>
<evidence type="ECO:0000313" key="3">
    <source>
        <dbReference type="EMBL" id="SJZ69821.1"/>
    </source>
</evidence>
<feature type="signal peptide" evidence="2">
    <location>
        <begin position="1"/>
        <end position="18"/>
    </location>
</feature>
<feature type="chain" id="PRO_5012504506" description="DUF2884 domain-containing protein" evidence="2">
    <location>
        <begin position="19"/>
        <end position="247"/>
    </location>
</feature>
<dbReference type="EMBL" id="FUXB01000004">
    <property type="protein sequence ID" value="SJZ69821.1"/>
    <property type="molecule type" value="Genomic_DNA"/>
</dbReference>
<gene>
    <name evidence="3" type="ORF">SAMN02745782_01127</name>
</gene>
<protein>
    <recommendedName>
        <fullName evidence="5">DUF2884 domain-containing protein</fullName>
    </recommendedName>
</protein>
<keyword evidence="2" id="KW-0732">Signal</keyword>
<keyword evidence="4" id="KW-1185">Reference proteome</keyword>